<dbReference type="GO" id="GO:0016831">
    <property type="term" value="F:carboxy-lyase activity"/>
    <property type="evidence" value="ECO:0007669"/>
    <property type="project" value="InterPro"/>
</dbReference>
<dbReference type="GO" id="GO:0046281">
    <property type="term" value="P:cinnamic acid catabolic process"/>
    <property type="evidence" value="ECO:0007669"/>
    <property type="project" value="TreeGrafter"/>
</dbReference>
<evidence type="ECO:0000259" key="1">
    <source>
        <dbReference type="Pfam" id="PF01977"/>
    </source>
</evidence>
<evidence type="ECO:0000259" key="3">
    <source>
        <dbReference type="Pfam" id="PF20696"/>
    </source>
</evidence>
<reference evidence="4" key="1">
    <citation type="submission" date="2020-07" db="EMBL/GenBank/DDBJ databases">
        <title>Huge and variable diversity of episymbiotic CPR bacteria and DPANN archaea in groundwater ecosystems.</title>
        <authorList>
            <person name="He C.Y."/>
            <person name="Keren R."/>
            <person name="Whittaker M."/>
            <person name="Farag I.F."/>
            <person name="Doudna J."/>
            <person name="Cate J.H.D."/>
            <person name="Banfield J.F."/>
        </authorList>
    </citation>
    <scope>NUCLEOTIDE SEQUENCE</scope>
    <source>
        <strain evidence="4">NC_groundwater_717_Ag_S-0.2um_59_8</strain>
    </source>
</reference>
<dbReference type="SUPFAM" id="SSF143968">
    <property type="entry name" value="UbiD C-terminal domain-like"/>
    <property type="match status" value="1"/>
</dbReference>
<feature type="domain" description="3-octaprenyl-4-hydroxybenzoate carboxy-lyase-like N-terminal" evidence="2">
    <location>
        <begin position="15"/>
        <end position="82"/>
    </location>
</feature>
<evidence type="ECO:0000259" key="2">
    <source>
        <dbReference type="Pfam" id="PF20695"/>
    </source>
</evidence>
<dbReference type="Proteomes" id="UP000741360">
    <property type="component" value="Unassembled WGS sequence"/>
</dbReference>
<dbReference type="SUPFAM" id="SSF50475">
    <property type="entry name" value="FMN-binding split barrel"/>
    <property type="match status" value="1"/>
</dbReference>
<evidence type="ECO:0000313" key="4">
    <source>
        <dbReference type="EMBL" id="MBI3014650.1"/>
    </source>
</evidence>
<name>A0A932M0L0_UNCTE</name>
<dbReference type="InterPro" id="IPR049381">
    <property type="entry name" value="UbiD-like_C"/>
</dbReference>
<proteinExistence type="predicted"/>
<accession>A0A932M0L0</accession>
<comment type="caution">
    <text evidence="4">The sequence shown here is derived from an EMBL/GenBank/DDBJ whole genome shotgun (WGS) entry which is preliminary data.</text>
</comment>
<dbReference type="PANTHER" id="PTHR30108:SF17">
    <property type="entry name" value="FERULIC ACID DECARBOXYLASE 1"/>
    <property type="match status" value="1"/>
</dbReference>
<dbReference type="InterPro" id="IPR048304">
    <property type="entry name" value="UbiD_Rift_dom"/>
</dbReference>
<dbReference type="Pfam" id="PF20696">
    <property type="entry name" value="UbiD_C"/>
    <property type="match status" value="1"/>
</dbReference>
<feature type="domain" description="3-octaprenyl-4-hydroxybenzoate carboxy-lyase-like Rift-related" evidence="1">
    <location>
        <begin position="109"/>
        <end position="303"/>
    </location>
</feature>
<dbReference type="EMBL" id="JACPSX010000109">
    <property type="protein sequence ID" value="MBI3014650.1"/>
    <property type="molecule type" value="Genomic_DNA"/>
</dbReference>
<dbReference type="PANTHER" id="PTHR30108">
    <property type="entry name" value="3-OCTAPRENYL-4-HYDROXYBENZOATE CARBOXY-LYASE-RELATED"/>
    <property type="match status" value="1"/>
</dbReference>
<sequence length="480" mass="53687">MPHKDLREWMMHAQQLDELRRVNGVHWDMEMSALSEMVARNKKETRWALLCDEIVGYPKGYRVLLDPLATLPRVAMTLDFDPGIERTEFSYKLREKINSLPSLAPEIVSDGPVLQNIREGKDIDMFSLPAPKYHTQDGGRYIGTGSVTVTRDPESGWVNLGTYRIMIHDEKTLSFHVSPSHHARIHRDQLFARGESMRVAVSFGHDPLLLLAGSASLPYGVSEYNWAGGVRGEPIEVIQAPHTGLPIPATSEIVIEGISSPEDERPEGPFGEWHGYYASSSRLVSTIKVTSLMYRNDPIILGVPSLKPSVAPLVFSSMLREAVVLEQLEKAGVPDVKAIRFHDAAAETMLSIIAIRQRYAGHSRQAARVLAQCGAGAYMGRYTIVVDDDIDIYDNDEVLWALGTRSDPQNAIEILTHCLSGPLDPAIRPGPNKEKWFNSRAIIDACKPWDWRSEFPVAVETPQELLREVKRKFGDQLHSP</sequence>
<organism evidence="4 5">
    <name type="scientific">Tectimicrobiota bacterium</name>
    <dbReference type="NCBI Taxonomy" id="2528274"/>
    <lineage>
        <taxon>Bacteria</taxon>
        <taxon>Pseudomonadati</taxon>
        <taxon>Nitrospinota/Tectimicrobiota group</taxon>
        <taxon>Candidatus Tectimicrobiota</taxon>
    </lineage>
</organism>
<dbReference type="NCBIfam" id="TIGR00148">
    <property type="entry name" value="UbiD family decarboxylase"/>
    <property type="match status" value="1"/>
</dbReference>
<dbReference type="InterPro" id="IPR049383">
    <property type="entry name" value="UbiD-like_N"/>
</dbReference>
<dbReference type="Pfam" id="PF01977">
    <property type="entry name" value="UbiD"/>
    <property type="match status" value="1"/>
</dbReference>
<protein>
    <submittedName>
        <fullName evidence="4">UbiD family decarboxylase</fullName>
    </submittedName>
</protein>
<dbReference type="Pfam" id="PF20695">
    <property type="entry name" value="UbiD_N"/>
    <property type="match status" value="1"/>
</dbReference>
<dbReference type="Gene3D" id="3.40.1670.10">
    <property type="entry name" value="UbiD C-terminal domain-like"/>
    <property type="match status" value="1"/>
</dbReference>
<feature type="domain" description="3-octaprenyl-4-hydroxybenzoate carboxy-lyase-like C-terminal" evidence="3">
    <location>
        <begin position="317"/>
        <end position="445"/>
    </location>
</feature>
<evidence type="ECO:0000313" key="5">
    <source>
        <dbReference type="Proteomes" id="UP000741360"/>
    </source>
</evidence>
<dbReference type="InterPro" id="IPR002830">
    <property type="entry name" value="UbiD"/>
</dbReference>
<dbReference type="AlphaFoldDB" id="A0A932M0L0"/>
<dbReference type="GO" id="GO:0033494">
    <property type="term" value="P:ferulate metabolic process"/>
    <property type="evidence" value="ECO:0007669"/>
    <property type="project" value="TreeGrafter"/>
</dbReference>
<feature type="non-terminal residue" evidence="4">
    <location>
        <position position="480"/>
    </location>
</feature>
<gene>
    <name evidence="4" type="ORF">HYY65_06240</name>
</gene>
<dbReference type="GO" id="GO:0005737">
    <property type="term" value="C:cytoplasm"/>
    <property type="evidence" value="ECO:0007669"/>
    <property type="project" value="TreeGrafter"/>
</dbReference>